<dbReference type="OrthoDB" id="9841583at2"/>
<gene>
    <name evidence="1" type="ORF">ENSA7_63710</name>
</gene>
<dbReference type="RefSeq" id="WP_146158379.1">
    <property type="nucleotide sequence ID" value="NZ_PVNL01000121.1"/>
</dbReference>
<organism evidence="1 2">
    <name type="scientific">Enhygromyxa salina</name>
    <dbReference type="NCBI Taxonomy" id="215803"/>
    <lineage>
        <taxon>Bacteria</taxon>
        <taxon>Pseudomonadati</taxon>
        <taxon>Myxococcota</taxon>
        <taxon>Polyangia</taxon>
        <taxon>Nannocystales</taxon>
        <taxon>Nannocystaceae</taxon>
        <taxon>Enhygromyxa</taxon>
    </lineage>
</organism>
<dbReference type="Gene3D" id="3.40.1000.10">
    <property type="entry name" value="Mog1/PsbP, alpha/beta/alpha sandwich"/>
    <property type="match status" value="1"/>
</dbReference>
<evidence type="ECO:0000313" key="1">
    <source>
        <dbReference type="EMBL" id="PRP99329.1"/>
    </source>
</evidence>
<accession>A0A2S9Y2L0</accession>
<sequence length="296" mass="31719">MRVDGIAFDSPLGLEDGTHHTFSSSSSSAGTPERLSVEFELPAGGATPAAEVIAEIRDSLSEFFGSSFTLVAEGQTTLAGEPAEFFTYRLDGQEHIDGKIVIANLSAGPNPGDWVKLAWEGDRDPSSLDAYLDPIFASFTTQADATPTVLPGHQRHSAGPWVLDVPAQLRGPRTFIWEDIEAELRIELTVLEDGEPEPVLEPGAAVAGGEEVARLERTIDGGARFDFRVRSDNDPNGESTLILAKRKVELTQLPSAPRLYRWVVLSASAPSTEGARLTAIIDTLLASIRAEGEVIA</sequence>
<protein>
    <submittedName>
        <fullName evidence="1">Uncharacterized protein</fullName>
    </submittedName>
</protein>
<dbReference type="AlphaFoldDB" id="A0A2S9Y2L0"/>
<comment type="caution">
    <text evidence="1">The sequence shown here is derived from an EMBL/GenBank/DDBJ whole genome shotgun (WGS) entry which is preliminary data.</text>
</comment>
<dbReference type="EMBL" id="PVNL01000121">
    <property type="protein sequence ID" value="PRP99329.1"/>
    <property type="molecule type" value="Genomic_DNA"/>
</dbReference>
<evidence type="ECO:0000313" key="2">
    <source>
        <dbReference type="Proteomes" id="UP000238823"/>
    </source>
</evidence>
<name>A0A2S9Y2L0_9BACT</name>
<dbReference type="Proteomes" id="UP000238823">
    <property type="component" value="Unassembled WGS sequence"/>
</dbReference>
<proteinExistence type="predicted"/>
<reference evidence="1 2" key="1">
    <citation type="submission" date="2018-03" db="EMBL/GenBank/DDBJ databases">
        <title>Draft Genome Sequences of the Obligatory Marine Myxobacteria Enhygromyxa salina SWB007.</title>
        <authorList>
            <person name="Poehlein A."/>
            <person name="Moghaddam J.A."/>
            <person name="Harms H."/>
            <person name="Alanjari M."/>
            <person name="Koenig G.M."/>
            <person name="Daniel R."/>
            <person name="Schaeberle T.F."/>
        </authorList>
    </citation>
    <scope>NUCLEOTIDE SEQUENCE [LARGE SCALE GENOMIC DNA]</scope>
    <source>
        <strain evidence="1 2">SWB007</strain>
    </source>
</reference>